<dbReference type="EMBL" id="BRPK01000005">
    <property type="protein sequence ID" value="GLB38709.1"/>
    <property type="molecule type" value="Genomic_DNA"/>
</dbReference>
<keyword evidence="2" id="KW-1185">Reference proteome</keyword>
<comment type="caution">
    <text evidence="1">The sequence shown here is derived from an EMBL/GenBank/DDBJ whole genome shotgun (WGS) entry which is preliminary data.</text>
</comment>
<reference evidence="1" key="1">
    <citation type="submission" date="2022-07" db="EMBL/GenBank/DDBJ databases">
        <title>The genome of Lyophyllum shimeji provides insight into the initial evolution of ectomycorrhizal fungal genome.</title>
        <authorList>
            <person name="Kobayashi Y."/>
            <person name="Shibata T."/>
            <person name="Hirakawa H."/>
            <person name="Shigenobu S."/>
            <person name="Nishiyama T."/>
            <person name="Yamada A."/>
            <person name="Hasebe M."/>
            <person name="Kawaguchi M."/>
        </authorList>
    </citation>
    <scope>NUCLEOTIDE SEQUENCE</scope>
    <source>
        <strain evidence="1">AT787</strain>
    </source>
</reference>
<organism evidence="1 2">
    <name type="scientific">Lyophyllum shimeji</name>
    <name type="common">Hon-shimeji</name>
    <name type="synonym">Tricholoma shimeji</name>
    <dbReference type="NCBI Taxonomy" id="47721"/>
    <lineage>
        <taxon>Eukaryota</taxon>
        <taxon>Fungi</taxon>
        <taxon>Dikarya</taxon>
        <taxon>Basidiomycota</taxon>
        <taxon>Agaricomycotina</taxon>
        <taxon>Agaricomycetes</taxon>
        <taxon>Agaricomycetidae</taxon>
        <taxon>Agaricales</taxon>
        <taxon>Tricholomatineae</taxon>
        <taxon>Lyophyllaceae</taxon>
        <taxon>Lyophyllum</taxon>
    </lineage>
</organism>
<sequence>MKNATRGYESVISGNGPSRSSLDWIQSELPAHLVGRYQFRRTGFEFAQNGATIRLKLHVKQGAITRVKSVVASLPLATMSPYQLLVLGDTHERLRLSAARVLRSRTHVGPELFEHRTFMDYRWRPLGPAIDCR</sequence>
<dbReference type="AlphaFoldDB" id="A0A9P3UL04"/>
<evidence type="ECO:0000313" key="1">
    <source>
        <dbReference type="EMBL" id="GLB38709.1"/>
    </source>
</evidence>
<dbReference type="Proteomes" id="UP001063166">
    <property type="component" value="Unassembled WGS sequence"/>
</dbReference>
<gene>
    <name evidence="1" type="ORF">LshimejAT787_0505740</name>
</gene>
<protein>
    <submittedName>
        <fullName evidence="1">Uncharacterized protein</fullName>
    </submittedName>
</protein>
<accession>A0A9P3UL04</accession>
<name>A0A9P3UL04_LYOSH</name>
<evidence type="ECO:0000313" key="2">
    <source>
        <dbReference type="Proteomes" id="UP001063166"/>
    </source>
</evidence>
<proteinExistence type="predicted"/>